<dbReference type="NCBIfam" id="TIGR00017">
    <property type="entry name" value="cmk"/>
    <property type="match status" value="1"/>
</dbReference>
<dbReference type="HAMAP" id="MF_00238">
    <property type="entry name" value="Cytidyl_kinase_type1"/>
    <property type="match status" value="1"/>
</dbReference>
<evidence type="ECO:0000313" key="11">
    <source>
        <dbReference type="Proteomes" id="UP000534783"/>
    </source>
</evidence>
<dbReference type="PANTHER" id="PTHR21299">
    <property type="entry name" value="CYTIDYLATE KINASE/PANTOATE-BETA-ALANINE LIGASE"/>
    <property type="match status" value="1"/>
</dbReference>
<keyword evidence="11" id="KW-1185">Reference proteome</keyword>
<comment type="catalytic activity">
    <reaction evidence="6 8">
        <text>dCMP + ATP = dCDP + ADP</text>
        <dbReference type="Rhea" id="RHEA:25094"/>
        <dbReference type="ChEBI" id="CHEBI:30616"/>
        <dbReference type="ChEBI" id="CHEBI:57566"/>
        <dbReference type="ChEBI" id="CHEBI:58593"/>
        <dbReference type="ChEBI" id="CHEBI:456216"/>
        <dbReference type="EC" id="2.7.4.25"/>
    </reaction>
</comment>
<feature type="domain" description="Cytidylate kinase" evidence="9">
    <location>
        <begin position="59"/>
        <end position="272"/>
    </location>
</feature>
<keyword evidence="5 8" id="KW-0067">ATP-binding</keyword>
<dbReference type="InterPro" id="IPR003136">
    <property type="entry name" value="Cytidylate_kin"/>
</dbReference>
<proteinExistence type="inferred from homology"/>
<dbReference type="GO" id="GO:0006220">
    <property type="term" value="P:pyrimidine nucleotide metabolic process"/>
    <property type="evidence" value="ECO:0007669"/>
    <property type="project" value="UniProtKB-UniRule"/>
</dbReference>
<dbReference type="Gene3D" id="3.40.50.300">
    <property type="entry name" value="P-loop containing nucleotide triphosphate hydrolases"/>
    <property type="match status" value="1"/>
</dbReference>
<gene>
    <name evidence="8" type="primary">cmk</name>
    <name evidence="10" type="ORF">MNODULE_18685</name>
</gene>
<evidence type="ECO:0000256" key="1">
    <source>
        <dbReference type="ARBA" id="ARBA00009427"/>
    </source>
</evidence>
<evidence type="ECO:0000256" key="8">
    <source>
        <dbReference type="HAMAP-Rule" id="MF_00238"/>
    </source>
</evidence>
<dbReference type="GO" id="GO:0036431">
    <property type="term" value="F:dCMP kinase activity"/>
    <property type="evidence" value="ECO:0007669"/>
    <property type="project" value="InterPro"/>
</dbReference>
<dbReference type="Pfam" id="PF02224">
    <property type="entry name" value="Cytidylate_kin"/>
    <property type="match status" value="1"/>
</dbReference>
<reference evidence="10 11" key="1">
    <citation type="journal article" date="2020" name="Nature">
        <title>Bacterial chemolithoautotrophy via manganese oxidation.</title>
        <authorList>
            <person name="Yu H."/>
            <person name="Leadbetter J.R."/>
        </authorList>
    </citation>
    <scope>NUCLEOTIDE SEQUENCE [LARGE SCALE GENOMIC DNA]</scope>
    <source>
        <strain evidence="10 11">Mn-1</strain>
    </source>
</reference>
<keyword evidence="3 8" id="KW-0547">Nucleotide-binding</keyword>
<evidence type="ECO:0000256" key="5">
    <source>
        <dbReference type="ARBA" id="ARBA00022840"/>
    </source>
</evidence>
<evidence type="ECO:0000256" key="6">
    <source>
        <dbReference type="ARBA" id="ARBA00047615"/>
    </source>
</evidence>
<sequence>MHRHFFPGIFGVIVNVERVGADRCVRPPLFTVVIIRFGRIRADTEVRPYERLRVRKLIIAIDGPAAAGKSTAAKNLAKRLGYLYLDSGALYRAIAWKLLQEKINPESQEEVEAAAQSIEIEFRLKGEQTEIWVGGIDATPSLRLPEVTRVSSIASTYPGVRKKLLSIQRSIGSGGGVVMEGRDIGTVVFPEADLKFYLDATTPVRGLRRHKELEQKGIPSDLEKTTREIEERDLKDSRRHVAPLKKSEDAVVIDSTPLNLEEVIAQMVQEVEKKLKIRGQRSGAGGRGERIKEF</sequence>
<comment type="caution">
    <text evidence="10">The sequence shown here is derived from an EMBL/GenBank/DDBJ whole genome shotgun (WGS) entry which is preliminary data.</text>
</comment>
<dbReference type="GO" id="GO:0005829">
    <property type="term" value="C:cytosol"/>
    <property type="evidence" value="ECO:0007669"/>
    <property type="project" value="TreeGrafter"/>
</dbReference>
<protein>
    <recommendedName>
        <fullName evidence="8">Cytidylate kinase</fullName>
        <shortName evidence="8">CK</shortName>
        <ecNumber evidence="8">2.7.4.25</ecNumber>
    </recommendedName>
    <alternativeName>
        <fullName evidence="8">Cytidine monophosphate kinase</fullName>
        <shortName evidence="8">CMP kinase</shortName>
    </alternativeName>
</protein>
<comment type="subcellular location">
    <subcellularLocation>
        <location evidence="8">Cytoplasm</location>
    </subcellularLocation>
</comment>
<evidence type="ECO:0000256" key="4">
    <source>
        <dbReference type="ARBA" id="ARBA00022777"/>
    </source>
</evidence>
<comment type="catalytic activity">
    <reaction evidence="7 8">
        <text>CMP + ATP = CDP + ADP</text>
        <dbReference type="Rhea" id="RHEA:11600"/>
        <dbReference type="ChEBI" id="CHEBI:30616"/>
        <dbReference type="ChEBI" id="CHEBI:58069"/>
        <dbReference type="ChEBI" id="CHEBI:60377"/>
        <dbReference type="ChEBI" id="CHEBI:456216"/>
        <dbReference type="EC" id="2.7.4.25"/>
    </reaction>
</comment>
<dbReference type="Proteomes" id="UP000534783">
    <property type="component" value="Unassembled WGS sequence"/>
</dbReference>
<evidence type="ECO:0000256" key="3">
    <source>
        <dbReference type="ARBA" id="ARBA00022741"/>
    </source>
</evidence>
<dbReference type="EMBL" id="VTOW01000004">
    <property type="protein sequence ID" value="NKE72782.1"/>
    <property type="molecule type" value="Genomic_DNA"/>
</dbReference>
<name>A0A7X6DSW9_9BACT</name>
<evidence type="ECO:0000256" key="7">
    <source>
        <dbReference type="ARBA" id="ARBA00048478"/>
    </source>
</evidence>
<organism evidence="10 11">
    <name type="scientific">Candidatus Manganitrophus noduliformans</name>
    <dbReference type="NCBI Taxonomy" id="2606439"/>
    <lineage>
        <taxon>Bacteria</taxon>
        <taxon>Pseudomonadati</taxon>
        <taxon>Nitrospirota</taxon>
        <taxon>Nitrospiria</taxon>
        <taxon>Candidatus Troglogloeales</taxon>
        <taxon>Candidatus Manganitrophaceae</taxon>
        <taxon>Candidatus Manganitrophus</taxon>
    </lineage>
</organism>
<dbReference type="PANTHER" id="PTHR21299:SF2">
    <property type="entry name" value="CYTIDYLATE KINASE"/>
    <property type="match status" value="1"/>
</dbReference>
<accession>A0A7X6DSW9</accession>
<dbReference type="GO" id="GO:0005524">
    <property type="term" value="F:ATP binding"/>
    <property type="evidence" value="ECO:0007669"/>
    <property type="project" value="UniProtKB-UniRule"/>
</dbReference>
<dbReference type="InterPro" id="IPR027417">
    <property type="entry name" value="P-loop_NTPase"/>
</dbReference>
<comment type="similarity">
    <text evidence="1 8">Belongs to the cytidylate kinase family. Type 1 subfamily.</text>
</comment>
<dbReference type="GO" id="GO:0015949">
    <property type="term" value="P:nucleobase-containing small molecule interconversion"/>
    <property type="evidence" value="ECO:0007669"/>
    <property type="project" value="TreeGrafter"/>
</dbReference>
<feature type="binding site" evidence="8">
    <location>
        <begin position="63"/>
        <end position="71"/>
    </location>
    <ligand>
        <name>ATP</name>
        <dbReference type="ChEBI" id="CHEBI:30616"/>
    </ligand>
</feature>
<keyword evidence="8" id="KW-0963">Cytoplasm</keyword>
<dbReference type="AlphaFoldDB" id="A0A7X6DSW9"/>
<dbReference type="CDD" id="cd02020">
    <property type="entry name" value="CMPK"/>
    <property type="match status" value="1"/>
</dbReference>
<keyword evidence="4 8" id="KW-0418">Kinase</keyword>
<keyword evidence="2 8" id="KW-0808">Transferase</keyword>
<evidence type="ECO:0000313" key="10">
    <source>
        <dbReference type="EMBL" id="NKE72782.1"/>
    </source>
</evidence>
<dbReference type="SUPFAM" id="SSF52540">
    <property type="entry name" value="P-loop containing nucleoside triphosphate hydrolases"/>
    <property type="match status" value="1"/>
</dbReference>
<dbReference type="EC" id="2.7.4.25" evidence="8"/>
<evidence type="ECO:0000259" key="9">
    <source>
        <dbReference type="Pfam" id="PF02224"/>
    </source>
</evidence>
<evidence type="ECO:0000256" key="2">
    <source>
        <dbReference type="ARBA" id="ARBA00022679"/>
    </source>
</evidence>
<dbReference type="InterPro" id="IPR011994">
    <property type="entry name" value="Cytidylate_kinase_dom"/>
</dbReference>